<dbReference type="PANTHER" id="PTHR15407:SF28">
    <property type="entry name" value="RIBITOL-5-PHOSPHATE TRANSFERASE FKTN"/>
    <property type="match status" value="1"/>
</dbReference>
<sequence>MQKSTSAEVQNYSEHIIHYENIPQKNYLLFYDSPTRIIPRISFQIHGNLSIPSDIGRFFEFWKRSILMHCRSLTVVRSEQTRYLPLEKTLEAMSSFMSYLIEFDIYPILFGGTLLGWYRECDIIPHTTDIDFAALIKEHNPALLEHLLSNETKFRLTRKLGQINDSYEFTLRPLDGGHPTIDLFWMYTVGNESWVGGTGGNGAKYKYTYPRYNHTCAADLLGHIFWVTCSPGQTVVHTCVIAKYRHDAGLL</sequence>
<feature type="domain" description="W02B3.4-like N-terminal" evidence="5">
    <location>
        <begin position="7"/>
        <end position="68"/>
    </location>
</feature>
<dbReference type="Pfam" id="PF24413">
    <property type="entry name" value="W02B3_4_N"/>
    <property type="match status" value="1"/>
</dbReference>
<keyword evidence="7" id="KW-1185">Reference proteome</keyword>
<proteinExistence type="predicted"/>
<keyword evidence="3" id="KW-1133">Transmembrane helix</keyword>
<evidence type="ECO:0000256" key="3">
    <source>
        <dbReference type="ARBA" id="ARBA00022989"/>
    </source>
</evidence>
<evidence type="ECO:0000313" key="7">
    <source>
        <dbReference type="Proteomes" id="UP000053766"/>
    </source>
</evidence>
<comment type="subcellular location">
    <subcellularLocation>
        <location evidence="1">Membrane</location>
        <topology evidence="1">Single-pass membrane protein</topology>
    </subcellularLocation>
</comment>
<evidence type="ECO:0000259" key="5">
    <source>
        <dbReference type="Pfam" id="PF24413"/>
    </source>
</evidence>
<evidence type="ECO:0000256" key="4">
    <source>
        <dbReference type="ARBA" id="ARBA00023136"/>
    </source>
</evidence>
<gene>
    <name evidence="6" type="ORF">DICVIV_00378</name>
</gene>
<evidence type="ECO:0000256" key="1">
    <source>
        <dbReference type="ARBA" id="ARBA00004167"/>
    </source>
</evidence>
<accession>A0A0D8Y9L8</accession>
<dbReference type="STRING" id="29172.A0A0D8Y9L8"/>
<dbReference type="OrthoDB" id="444255at2759"/>
<dbReference type="InterPro" id="IPR057641">
    <property type="entry name" value="W02B3_4_N"/>
</dbReference>
<organism evidence="6 7">
    <name type="scientific">Dictyocaulus viviparus</name>
    <name type="common">Bovine lungworm</name>
    <dbReference type="NCBI Taxonomy" id="29172"/>
    <lineage>
        <taxon>Eukaryota</taxon>
        <taxon>Metazoa</taxon>
        <taxon>Ecdysozoa</taxon>
        <taxon>Nematoda</taxon>
        <taxon>Chromadorea</taxon>
        <taxon>Rhabditida</taxon>
        <taxon>Rhabditina</taxon>
        <taxon>Rhabditomorpha</taxon>
        <taxon>Strongyloidea</taxon>
        <taxon>Metastrongylidae</taxon>
        <taxon>Dictyocaulus</taxon>
    </lineage>
</organism>
<evidence type="ECO:0000313" key="6">
    <source>
        <dbReference type="EMBL" id="KJH53440.1"/>
    </source>
</evidence>
<dbReference type="EMBL" id="KN716152">
    <property type="protein sequence ID" value="KJH53440.1"/>
    <property type="molecule type" value="Genomic_DNA"/>
</dbReference>
<dbReference type="InterPro" id="IPR009644">
    <property type="entry name" value="FKTN/MNN4/W02B3.4-1"/>
</dbReference>
<keyword evidence="4" id="KW-0472">Membrane</keyword>
<dbReference type="GO" id="GO:0016020">
    <property type="term" value="C:membrane"/>
    <property type="evidence" value="ECO:0007669"/>
    <property type="project" value="UniProtKB-SubCell"/>
</dbReference>
<reference evidence="6 7" key="1">
    <citation type="submission" date="2013-11" db="EMBL/GenBank/DDBJ databases">
        <title>Draft genome of the bovine lungworm Dictyocaulus viviparus.</title>
        <authorList>
            <person name="Mitreva M."/>
        </authorList>
    </citation>
    <scope>NUCLEOTIDE SEQUENCE [LARGE SCALE GENOMIC DNA]</scope>
    <source>
        <strain evidence="6 7">HannoverDv2000</strain>
    </source>
</reference>
<evidence type="ECO:0000256" key="2">
    <source>
        <dbReference type="ARBA" id="ARBA00022692"/>
    </source>
</evidence>
<reference evidence="7" key="2">
    <citation type="journal article" date="2016" name="Sci. Rep.">
        <title>Dictyocaulus viviparus genome, variome and transcriptome elucidate lungworm biology and support future intervention.</title>
        <authorList>
            <person name="McNulty S.N."/>
            <person name="Strube C."/>
            <person name="Rosa B.A."/>
            <person name="Martin J.C."/>
            <person name="Tyagi R."/>
            <person name="Choi Y.J."/>
            <person name="Wang Q."/>
            <person name="Hallsworth Pepin K."/>
            <person name="Zhang X."/>
            <person name="Ozersky P."/>
            <person name="Wilson R.K."/>
            <person name="Sternberg P.W."/>
            <person name="Gasser R.B."/>
            <person name="Mitreva M."/>
        </authorList>
    </citation>
    <scope>NUCLEOTIDE SEQUENCE [LARGE SCALE GENOMIC DNA]</scope>
    <source>
        <strain evidence="7">HannoverDv2000</strain>
    </source>
</reference>
<keyword evidence="2" id="KW-0812">Transmembrane</keyword>
<name>A0A0D8Y9L8_DICVI</name>
<dbReference type="AlphaFoldDB" id="A0A0D8Y9L8"/>
<dbReference type="Proteomes" id="UP000053766">
    <property type="component" value="Unassembled WGS sequence"/>
</dbReference>
<dbReference type="PANTHER" id="PTHR15407">
    <property type="entry name" value="FUKUTIN-RELATED"/>
    <property type="match status" value="1"/>
</dbReference>
<protein>
    <recommendedName>
        <fullName evidence="5">W02B3.4-like N-terminal domain-containing protein</fullName>
    </recommendedName>
</protein>